<keyword evidence="2" id="KW-1185">Reference proteome</keyword>
<reference evidence="1 2" key="1">
    <citation type="submission" date="2021-06" db="EMBL/GenBank/DDBJ databases">
        <title>Caerostris extrusa draft genome.</title>
        <authorList>
            <person name="Kono N."/>
            <person name="Arakawa K."/>
        </authorList>
    </citation>
    <scope>NUCLEOTIDE SEQUENCE [LARGE SCALE GENOMIC DNA]</scope>
</reference>
<accession>A0AAV4MIF9</accession>
<comment type="caution">
    <text evidence="1">The sequence shown here is derived from an EMBL/GenBank/DDBJ whole genome shotgun (WGS) entry which is preliminary data.</text>
</comment>
<dbReference type="AlphaFoldDB" id="A0AAV4MIF9"/>
<sequence>MDSIIFRCNRFFIAGVAAKAMDLRPFKFASVPPHITDNVQHVRVMWCISDKPYMHRPFPCVNRPESSVTCEAFRPVIGHRGFGSR</sequence>
<evidence type="ECO:0000313" key="1">
    <source>
        <dbReference type="EMBL" id="GIX71412.1"/>
    </source>
</evidence>
<evidence type="ECO:0000313" key="2">
    <source>
        <dbReference type="Proteomes" id="UP001054945"/>
    </source>
</evidence>
<dbReference type="EMBL" id="BPLR01002220">
    <property type="protein sequence ID" value="GIX71412.1"/>
    <property type="molecule type" value="Genomic_DNA"/>
</dbReference>
<dbReference type="Proteomes" id="UP001054945">
    <property type="component" value="Unassembled WGS sequence"/>
</dbReference>
<gene>
    <name evidence="1" type="ORF">CEXT_782391</name>
</gene>
<proteinExistence type="predicted"/>
<protein>
    <submittedName>
        <fullName evidence="1">Uncharacterized protein</fullName>
    </submittedName>
</protein>
<organism evidence="1 2">
    <name type="scientific">Caerostris extrusa</name>
    <name type="common">Bark spider</name>
    <name type="synonym">Caerostris bankana</name>
    <dbReference type="NCBI Taxonomy" id="172846"/>
    <lineage>
        <taxon>Eukaryota</taxon>
        <taxon>Metazoa</taxon>
        <taxon>Ecdysozoa</taxon>
        <taxon>Arthropoda</taxon>
        <taxon>Chelicerata</taxon>
        <taxon>Arachnida</taxon>
        <taxon>Araneae</taxon>
        <taxon>Araneomorphae</taxon>
        <taxon>Entelegynae</taxon>
        <taxon>Araneoidea</taxon>
        <taxon>Araneidae</taxon>
        <taxon>Caerostris</taxon>
    </lineage>
</organism>
<name>A0AAV4MIF9_CAEEX</name>